<keyword evidence="2" id="KW-0472">Membrane</keyword>
<reference evidence="4 5" key="1">
    <citation type="submission" date="2018-02" db="EMBL/GenBank/DDBJ databases">
        <title>The genomes of Aspergillus section Nigri reveals drivers in fungal speciation.</title>
        <authorList>
            <consortium name="DOE Joint Genome Institute"/>
            <person name="Vesth T.C."/>
            <person name="Nybo J."/>
            <person name="Theobald S."/>
            <person name="Brandl J."/>
            <person name="Frisvad J.C."/>
            <person name="Nielsen K.F."/>
            <person name="Lyhne E.K."/>
            <person name="Kogle M.E."/>
            <person name="Kuo A."/>
            <person name="Riley R."/>
            <person name="Clum A."/>
            <person name="Nolan M."/>
            <person name="Lipzen A."/>
            <person name="Salamov A."/>
            <person name="Henrissat B."/>
            <person name="Wiebenga A."/>
            <person name="De vries R.P."/>
            <person name="Grigoriev I.V."/>
            <person name="Mortensen U.H."/>
            <person name="Andersen M.R."/>
            <person name="Baker S.E."/>
        </authorList>
    </citation>
    <scope>NUCLEOTIDE SEQUENCE [LARGE SCALE GENOMIC DNA]</scope>
    <source>
        <strain evidence="4 5">CBS 121593</strain>
    </source>
</reference>
<evidence type="ECO:0000256" key="2">
    <source>
        <dbReference type="SAM" id="Phobius"/>
    </source>
</evidence>
<evidence type="ECO:0000256" key="1">
    <source>
        <dbReference type="SAM" id="MobiDB-lite"/>
    </source>
</evidence>
<dbReference type="OrthoDB" id="5390143at2759"/>
<dbReference type="VEuPathDB" id="FungiDB:BO80DRAFT_444838"/>
<keyword evidence="5" id="KW-1185">Reference proteome</keyword>
<gene>
    <name evidence="4" type="ORF">BO80DRAFT_444838</name>
</gene>
<organism evidence="4 5">
    <name type="scientific">Aspergillus ibericus CBS 121593</name>
    <dbReference type="NCBI Taxonomy" id="1448316"/>
    <lineage>
        <taxon>Eukaryota</taxon>
        <taxon>Fungi</taxon>
        <taxon>Dikarya</taxon>
        <taxon>Ascomycota</taxon>
        <taxon>Pezizomycotina</taxon>
        <taxon>Eurotiomycetes</taxon>
        <taxon>Eurotiomycetidae</taxon>
        <taxon>Eurotiales</taxon>
        <taxon>Aspergillaceae</taxon>
        <taxon>Aspergillus</taxon>
        <taxon>Aspergillus subgen. Circumdati</taxon>
    </lineage>
</organism>
<keyword evidence="2" id="KW-0812">Transmembrane</keyword>
<protein>
    <recommendedName>
        <fullName evidence="6">Mid2 domain-containing protein</fullName>
    </recommendedName>
</protein>
<accession>A0A395H0P2</accession>
<evidence type="ECO:0000313" key="5">
    <source>
        <dbReference type="Proteomes" id="UP000249402"/>
    </source>
</evidence>
<evidence type="ECO:0000256" key="3">
    <source>
        <dbReference type="SAM" id="SignalP"/>
    </source>
</evidence>
<feature type="signal peptide" evidence="3">
    <location>
        <begin position="1"/>
        <end position="21"/>
    </location>
</feature>
<feature type="chain" id="PRO_5017307236" description="Mid2 domain-containing protein" evidence="3">
    <location>
        <begin position="22"/>
        <end position="256"/>
    </location>
</feature>
<dbReference type="Proteomes" id="UP000249402">
    <property type="component" value="Unassembled WGS sequence"/>
</dbReference>
<keyword evidence="2" id="KW-1133">Transmembrane helix</keyword>
<feature type="transmembrane region" description="Helical" evidence="2">
    <location>
        <begin position="176"/>
        <end position="198"/>
    </location>
</feature>
<dbReference type="EMBL" id="KZ824436">
    <property type="protein sequence ID" value="RAL01402.1"/>
    <property type="molecule type" value="Genomic_DNA"/>
</dbReference>
<name>A0A395H0P2_9EURO</name>
<evidence type="ECO:0000313" key="4">
    <source>
        <dbReference type="EMBL" id="RAL01402.1"/>
    </source>
</evidence>
<dbReference type="RefSeq" id="XP_025575729.1">
    <property type="nucleotide sequence ID" value="XM_025721457.1"/>
</dbReference>
<dbReference type="AlphaFoldDB" id="A0A395H0P2"/>
<evidence type="ECO:0008006" key="6">
    <source>
        <dbReference type="Google" id="ProtNLM"/>
    </source>
</evidence>
<dbReference type="STRING" id="1448316.A0A395H0P2"/>
<feature type="region of interest" description="Disordered" evidence="1">
    <location>
        <begin position="219"/>
        <end position="256"/>
    </location>
</feature>
<sequence>MYYSLWISLLFLVHITQGSDANDYFINPSSGNDINPVWTLGEEQVIKWETTLGVFNISFWQQSLVEESAASQGNIYSKIHSTDQVTNFTWVVQLYGFSLDYSNVFFLWINSDDPGGFVSTYFNITEPTTTTTSSATATATSAKALNTTSSPSTTIAAAQSTAPASSTAQLTPTEQIALGVGIGIGVPVLAALGALVWLKARSNKNLAMAAASGTMHPGAMHASWPGMRQPQPLPPKEMQGSDPRGSYPELAGQEYR</sequence>
<dbReference type="GeneID" id="37226322"/>
<keyword evidence="3" id="KW-0732">Signal</keyword>
<proteinExistence type="predicted"/>